<accession>A0A6M0QX34</accession>
<gene>
    <name evidence="1" type="ORF">G4Z14_17145</name>
</gene>
<protein>
    <submittedName>
        <fullName evidence="1">Uncharacterized protein</fullName>
    </submittedName>
</protein>
<dbReference type="AlphaFoldDB" id="A0A6M0QX34"/>
<evidence type="ECO:0000313" key="2">
    <source>
        <dbReference type="Proteomes" id="UP000477782"/>
    </source>
</evidence>
<dbReference type="EMBL" id="JAAIVJ010000018">
    <property type="protein sequence ID" value="NEY92019.1"/>
    <property type="molecule type" value="Genomic_DNA"/>
</dbReference>
<name>A0A6M0QX34_9RHOB</name>
<evidence type="ECO:0000313" key="1">
    <source>
        <dbReference type="EMBL" id="NEY92019.1"/>
    </source>
</evidence>
<keyword evidence="2" id="KW-1185">Reference proteome</keyword>
<dbReference type="Proteomes" id="UP000477782">
    <property type="component" value="Unassembled WGS sequence"/>
</dbReference>
<reference evidence="1 2" key="1">
    <citation type="submission" date="2020-02" db="EMBL/GenBank/DDBJ databases">
        <authorList>
            <person name="Chen W.-M."/>
        </authorList>
    </citation>
    <scope>NUCLEOTIDE SEQUENCE [LARGE SCALE GENOMIC DNA]</scope>
    <source>
        <strain evidence="1 2">KMS-5</strain>
    </source>
</reference>
<sequence>MSDETIPAAPTDEQAFLRVRPLPEGLEKIEPIPGAVNVRFLDCAASWPEGYKVHRTAGSKREGYARKRDIYLYLQASQAYEARDCGCAGKVAPWEPVEAIYAGLQHEFGEVTQAQTATYASAAARLIDAVEMMCQGRF</sequence>
<proteinExistence type="predicted"/>
<organism evidence="1 2">
    <name type="scientific">Tabrizicola oligotrophica</name>
    <dbReference type="NCBI Taxonomy" id="2710650"/>
    <lineage>
        <taxon>Bacteria</taxon>
        <taxon>Pseudomonadati</taxon>
        <taxon>Pseudomonadota</taxon>
        <taxon>Alphaproteobacteria</taxon>
        <taxon>Rhodobacterales</taxon>
        <taxon>Paracoccaceae</taxon>
        <taxon>Tabrizicola</taxon>
    </lineage>
</organism>
<comment type="caution">
    <text evidence="1">The sequence shown here is derived from an EMBL/GenBank/DDBJ whole genome shotgun (WGS) entry which is preliminary data.</text>
</comment>
<dbReference type="RefSeq" id="WP_164627959.1">
    <property type="nucleotide sequence ID" value="NZ_JAAIVJ010000018.1"/>
</dbReference>